<evidence type="ECO:0000256" key="10">
    <source>
        <dbReference type="ARBA" id="ARBA00038983"/>
    </source>
</evidence>
<dbReference type="AlphaFoldDB" id="A0A6J7RPV6"/>
<evidence type="ECO:0000256" key="12">
    <source>
        <dbReference type="ARBA" id="ARBA00049396"/>
    </source>
</evidence>
<comment type="catalytic activity">
    <reaction evidence="11">
        <text>(S)-2,3,4,5-tetrahydrodipicolinate + NADP(+) + H2O = (2S,4S)-4-hydroxy-2,3,4,5-tetrahydrodipicolinate + NADPH + H(+)</text>
        <dbReference type="Rhea" id="RHEA:35331"/>
        <dbReference type="ChEBI" id="CHEBI:15377"/>
        <dbReference type="ChEBI" id="CHEBI:15378"/>
        <dbReference type="ChEBI" id="CHEBI:16845"/>
        <dbReference type="ChEBI" id="CHEBI:57783"/>
        <dbReference type="ChEBI" id="CHEBI:58349"/>
        <dbReference type="ChEBI" id="CHEBI:67139"/>
        <dbReference type="EC" id="1.17.1.8"/>
    </reaction>
</comment>
<keyword evidence="4" id="KW-0521">NADP</keyword>
<dbReference type="GO" id="GO:0019877">
    <property type="term" value="P:diaminopimelate biosynthetic process"/>
    <property type="evidence" value="ECO:0007669"/>
    <property type="project" value="UniProtKB-KW"/>
</dbReference>
<comment type="pathway">
    <text evidence="9">Amino-acid biosynthesis; L-lysine biosynthesis via DAP pathway; (S)-tetrahydrodipicolinate from L-aspartate: step 4/4.</text>
</comment>
<dbReference type="NCBIfam" id="TIGR00036">
    <property type="entry name" value="dapB"/>
    <property type="match status" value="1"/>
</dbReference>
<comment type="similarity">
    <text evidence="1">Belongs to the DapB family.</text>
</comment>
<evidence type="ECO:0000259" key="15">
    <source>
        <dbReference type="Pfam" id="PF05173"/>
    </source>
</evidence>
<dbReference type="InterPro" id="IPR000846">
    <property type="entry name" value="DapB_N"/>
</dbReference>
<evidence type="ECO:0000256" key="9">
    <source>
        <dbReference type="ARBA" id="ARBA00037922"/>
    </source>
</evidence>
<dbReference type="GO" id="GO:0008839">
    <property type="term" value="F:4-hydroxy-tetrahydrodipicolinate reductase"/>
    <property type="evidence" value="ECO:0007669"/>
    <property type="project" value="UniProtKB-EC"/>
</dbReference>
<dbReference type="EC" id="1.17.1.8" evidence="10"/>
<name>A0A6J7RPV6_9ZZZZ</name>
<evidence type="ECO:0000256" key="1">
    <source>
        <dbReference type="ARBA" id="ARBA00006642"/>
    </source>
</evidence>
<feature type="region of interest" description="Disordered" evidence="13">
    <location>
        <begin position="209"/>
        <end position="229"/>
    </location>
</feature>
<keyword evidence="7" id="KW-0520">NAD</keyword>
<dbReference type="SUPFAM" id="SSF55347">
    <property type="entry name" value="Glyceraldehyde-3-phosphate dehydrogenase-like, C-terminal domain"/>
    <property type="match status" value="1"/>
</dbReference>
<dbReference type="FunFam" id="3.30.360.10:FF:000009">
    <property type="entry name" value="4-hydroxy-tetrahydrodipicolinate reductase"/>
    <property type="match status" value="1"/>
</dbReference>
<evidence type="ECO:0000313" key="16">
    <source>
        <dbReference type="EMBL" id="CAB5030983.1"/>
    </source>
</evidence>
<keyword evidence="5" id="KW-0220">Diaminopimelate biosynthesis</keyword>
<keyword evidence="6" id="KW-0560">Oxidoreductase</keyword>
<dbReference type="SUPFAM" id="SSF51735">
    <property type="entry name" value="NAD(P)-binding Rossmann-fold domains"/>
    <property type="match status" value="1"/>
</dbReference>
<dbReference type="InterPro" id="IPR022663">
    <property type="entry name" value="DapB_C"/>
</dbReference>
<dbReference type="PIRSF" id="PIRSF000161">
    <property type="entry name" value="DHPR"/>
    <property type="match status" value="1"/>
</dbReference>
<dbReference type="PANTHER" id="PTHR20836">
    <property type="entry name" value="DIHYDRODIPICOLINATE REDUCTASE"/>
    <property type="match status" value="1"/>
</dbReference>
<dbReference type="GO" id="GO:0009089">
    <property type="term" value="P:lysine biosynthetic process via diaminopimelate"/>
    <property type="evidence" value="ECO:0007669"/>
    <property type="project" value="InterPro"/>
</dbReference>
<evidence type="ECO:0000256" key="4">
    <source>
        <dbReference type="ARBA" id="ARBA00022857"/>
    </source>
</evidence>
<dbReference type="PROSITE" id="PS01298">
    <property type="entry name" value="DAPB"/>
    <property type="match status" value="1"/>
</dbReference>
<dbReference type="EMBL" id="CAFBPN010000141">
    <property type="protein sequence ID" value="CAB5030983.1"/>
    <property type="molecule type" value="Genomic_DNA"/>
</dbReference>
<dbReference type="HAMAP" id="MF_00102">
    <property type="entry name" value="DapB"/>
    <property type="match status" value="1"/>
</dbReference>
<dbReference type="GO" id="GO:0005829">
    <property type="term" value="C:cytosol"/>
    <property type="evidence" value="ECO:0007669"/>
    <property type="project" value="TreeGrafter"/>
</dbReference>
<protein>
    <recommendedName>
        <fullName evidence="10">4-hydroxy-tetrahydrodipicolinate reductase</fullName>
        <ecNumber evidence="10">1.17.1.8</ecNumber>
    </recommendedName>
</protein>
<reference evidence="16" key="1">
    <citation type="submission" date="2020-05" db="EMBL/GenBank/DDBJ databases">
        <authorList>
            <person name="Chiriac C."/>
            <person name="Salcher M."/>
            <person name="Ghai R."/>
            <person name="Kavagutti S V."/>
        </authorList>
    </citation>
    <scope>NUCLEOTIDE SEQUENCE</scope>
</reference>
<dbReference type="Pfam" id="PF01113">
    <property type="entry name" value="DapB_N"/>
    <property type="match status" value="1"/>
</dbReference>
<keyword evidence="8" id="KW-0457">Lysine biosynthesis</keyword>
<dbReference type="InterPro" id="IPR022664">
    <property type="entry name" value="DapB_N_CS"/>
</dbReference>
<evidence type="ECO:0000256" key="11">
    <source>
        <dbReference type="ARBA" id="ARBA00049080"/>
    </source>
</evidence>
<sequence length="296" mass="30439">MVVAVDVATTIAVVIAKSSSTNKNAIHPQPRPTTVGVVTFSAENPIRVGVVGAGGRMGATVCDAVVADPQLLLVAAVDPMHAGKECHGLTIAAELKALADAQAEVVVDFTVAAAARVTLPWLGLHGIHAVVGTTGFNDADMAAFKESFTSSSCLIAANFAIGAVLMMKFAEQAAPYFETAEIIEFHHNAKADAPSGTAMVTAQRMAAASSNWAQDPTQHEVAPGARGGEGPAGIRVHAVRMVGMTASQEVILGTAGQTLVIRHDSNDRVSFMPGVVLACKRVAETPGITLGIDSLL</sequence>
<keyword evidence="2" id="KW-0963">Cytoplasm</keyword>
<evidence type="ECO:0000256" key="3">
    <source>
        <dbReference type="ARBA" id="ARBA00022605"/>
    </source>
</evidence>
<evidence type="ECO:0000256" key="8">
    <source>
        <dbReference type="ARBA" id="ARBA00023154"/>
    </source>
</evidence>
<evidence type="ECO:0000259" key="14">
    <source>
        <dbReference type="Pfam" id="PF01113"/>
    </source>
</evidence>
<dbReference type="Gene3D" id="3.40.50.720">
    <property type="entry name" value="NAD(P)-binding Rossmann-like Domain"/>
    <property type="match status" value="1"/>
</dbReference>
<dbReference type="InterPro" id="IPR036291">
    <property type="entry name" value="NAD(P)-bd_dom_sf"/>
</dbReference>
<dbReference type="CDD" id="cd02274">
    <property type="entry name" value="DHDPR_N"/>
    <property type="match status" value="1"/>
</dbReference>
<dbReference type="PANTHER" id="PTHR20836:SF0">
    <property type="entry name" value="4-HYDROXY-TETRAHYDRODIPICOLINATE REDUCTASE 1, CHLOROPLASTIC-RELATED"/>
    <property type="match status" value="1"/>
</dbReference>
<comment type="catalytic activity">
    <reaction evidence="12">
        <text>(S)-2,3,4,5-tetrahydrodipicolinate + NAD(+) + H2O = (2S,4S)-4-hydroxy-2,3,4,5-tetrahydrodipicolinate + NADH + H(+)</text>
        <dbReference type="Rhea" id="RHEA:35323"/>
        <dbReference type="ChEBI" id="CHEBI:15377"/>
        <dbReference type="ChEBI" id="CHEBI:15378"/>
        <dbReference type="ChEBI" id="CHEBI:16845"/>
        <dbReference type="ChEBI" id="CHEBI:57540"/>
        <dbReference type="ChEBI" id="CHEBI:57945"/>
        <dbReference type="ChEBI" id="CHEBI:67139"/>
        <dbReference type="EC" id="1.17.1.8"/>
    </reaction>
</comment>
<evidence type="ECO:0000256" key="7">
    <source>
        <dbReference type="ARBA" id="ARBA00023027"/>
    </source>
</evidence>
<dbReference type="InterPro" id="IPR023940">
    <property type="entry name" value="DHDPR_bac"/>
</dbReference>
<evidence type="ECO:0000256" key="2">
    <source>
        <dbReference type="ARBA" id="ARBA00022490"/>
    </source>
</evidence>
<keyword evidence="3" id="KW-0028">Amino-acid biosynthesis</keyword>
<proteinExistence type="inferred from homology"/>
<evidence type="ECO:0000256" key="13">
    <source>
        <dbReference type="SAM" id="MobiDB-lite"/>
    </source>
</evidence>
<dbReference type="Gene3D" id="3.30.360.10">
    <property type="entry name" value="Dihydrodipicolinate Reductase, domain 2"/>
    <property type="match status" value="1"/>
</dbReference>
<dbReference type="Pfam" id="PF05173">
    <property type="entry name" value="DapB_C"/>
    <property type="match status" value="1"/>
</dbReference>
<feature type="domain" description="Dihydrodipicolinate reductase N-terminal" evidence="14">
    <location>
        <begin position="46"/>
        <end position="159"/>
    </location>
</feature>
<organism evidence="16">
    <name type="scientific">freshwater metagenome</name>
    <dbReference type="NCBI Taxonomy" id="449393"/>
    <lineage>
        <taxon>unclassified sequences</taxon>
        <taxon>metagenomes</taxon>
        <taxon>ecological metagenomes</taxon>
    </lineage>
</organism>
<evidence type="ECO:0000256" key="5">
    <source>
        <dbReference type="ARBA" id="ARBA00022915"/>
    </source>
</evidence>
<evidence type="ECO:0000256" key="6">
    <source>
        <dbReference type="ARBA" id="ARBA00023002"/>
    </source>
</evidence>
<accession>A0A6J7RPV6</accession>
<gene>
    <name evidence="16" type="ORF">UFOPK4098_01540</name>
</gene>
<feature type="domain" description="Dihydrodipicolinate reductase C-terminal" evidence="15">
    <location>
        <begin position="162"/>
        <end position="295"/>
    </location>
</feature>